<dbReference type="AlphaFoldDB" id="A0A0U5JDS2"/>
<sequence length="181" mass="20691">MIAKAVASRYSKALVDAATSPEQLEKHLAALEEIADLLQAMPKLREFLFDPHLSTRNKKNILQRLFGERLDKTILSFLYLLIEKGRFKYLSEIRKEYHRLVKQKLGIIEARLITAVPAEDALKEKVKDKLEKAYRKTIDIKSEVRPDIIGGMILIVGHKMIDDSVKQRLAKLKDSLLAAKV</sequence>
<dbReference type="GO" id="GO:0005886">
    <property type="term" value="C:plasma membrane"/>
    <property type="evidence" value="ECO:0007669"/>
    <property type="project" value="UniProtKB-SubCell"/>
</dbReference>
<keyword evidence="7" id="KW-0139">CF(1)</keyword>
<evidence type="ECO:0000313" key="9">
    <source>
        <dbReference type="Proteomes" id="UP000069902"/>
    </source>
</evidence>
<dbReference type="InterPro" id="IPR026015">
    <property type="entry name" value="ATP_synth_OSCP/delta_N_sf"/>
</dbReference>
<comment type="function">
    <text evidence="7">This protein is part of the stalk that links CF(0) to CF(1). It either transmits conformational changes from CF(0) to CF(1) or is implicated in proton conduction.</text>
</comment>
<keyword evidence="7" id="KW-1003">Cell membrane</keyword>
<accession>A0A0U5JDS2</accession>
<dbReference type="PRINTS" id="PR00125">
    <property type="entry name" value="ATPASEDELTA"/>
</dbReference>
<dbReference type="InParanoid" id="A0A0U5JDS2"/>
<dbReference type="GO" id="GO:0045259">
    <property type="term" value="C:proton-transporting ATP synthase complex"/>
    <property type="evidence" value="ECO:0007669"/>
    <property type="project" value="UniProtKB-KW"/>
</dbReference>
<keyword evidence="5 7" id="KW-0472">Membrane</keyword>
<dbReference type="EMBL" id="LN879502">
    <property type="protein sequence ID" value="CUI17261.1"/>
    <property type="molecule type" value="Genomic_DNA"/>
</dbReference>
<dbReference type="HAMAP" id="MF_01416">
    <property type="entry name" value="ATP_synth_delta_bact"/>
    <property type="match status" value="1"/>
</dbReference>
<dbReference type="PANTHER" id="PTHR11910">
    <property type="entry name" value="ATP SYNTHASE DELTA CHAIN"/>
    <property type="match status" value="1"/>
</dbReference>
<keyword evidence="3 7" id="KW-0375">Hydrogen ion transport</keyword>
<evidence type="ECO:0000256" key="3">
    <source>
        <dbReference type="ARBA" id="ARBA00022781"/>
    </source>
</evidence>
<dbReference type="Pfam" id="PF00213">
    <property type="entry name" value="OSCP"/>
    <property type="match status" value="1"/>
</dbReference>
<comment type="subcellular location">
    <subcellularLocation>
        <location evidence="7">Cell membrane</location>
        <topology evidence="7">Peripheral membrane protein</topology>
    </subcellularLocation>
    <subcellularLocation>
        <location evidence="1">Membrane</location>
    </subcellularLocation>
</comment>
<dbReference type="Proteomes" id="UP000069902">
    <property type="component" value="Chromosome cPNK"/>
</dbReference>
<dbReference type="InterPro" id="IPR000711">
    <property type="entry name" value="ATPase_OSCP/dsu"/>
</dbReference>
<dbReference type="SUPFAM" id="SSF47928">
    <property type="entry name" value="N-terminal domain of the delta subunit of the F1F0-ATP synthase"/>
    <property type="match status" value="1"/>
</dbReference>
<name>A0A0U5JDS2_9BACT</name>
<evidence type="ECO:0000256" key="2">
    <source>
        <dbReference type="ARBA" id="ARBA00022448"/>
    </source>
</evidence>
<keyword evidence="6 7" id="KW-0066">ATP synthesis</keyword>
<dbReference type="GO" id="GO:0046933">
    <property type="term" value="F:proton-transporting ATP synthase activity, rotational mechanism"/>
    <property type="evidence" value="ECO:0007669"/>
    <property type="project" value="UniProtKB-UniRule"/>
</dbReference>
<evidence type="ECO:0000256" key="5">
    <source>
        <dbReference type="ARBA" id="ARBA00023136"/>
    </source>
</evidence>
<evidence type="ECO:0000256" key="6">
    <source>
        <dbReference type="ARBA" id="ARBA00023310"/>
    </source>
</evidence>
<keyword evidence="2 7" id="KW-0813">Transport</keyword>
<evidence type="ECO:0000256" key="7">
    <source>
        <dbReference type="HAMAP-Rule" id="MF_01416"/>
    </source>
</evidence>
<keyword evidence="9" id="KW-1185">Reference proteome</keyword>
<dbReference type="RefSeq" id="WP_059061414.1">
    <property type="nucleotide sequence ID" value="NZ_LN879502.1"/>
</dbReference>
<dbReference type="Gene3D" id="1.10.520.20">
    <property type="entry name" value="N-terminal domain of the delta subunit of the F1F0-ATP synthase"/>
    <property type="match status" value="1"/>
</dbReference>
<organism evidence="8 9">
    <name type="scientific">Candidatus Protochlamydia naegleriophila</name>
    <dbReference type="NCBI Taxonomy" id="389348"/>
    <lineage>
        <taxon>Bacteria</taxon>
        <taxon>Pseudomonadati</taxon>
        <taxon>Chlamydiota</taxon>
        <taxon>Chlamydiia</taxon>
        <taxon>Parachlamydiales</taxon>
        <taxon>Parachlamydiaceae</taxon>
        <taxon>Candidatus Protochlamydia</taxon>
    </lineage>
</organism>
<reference evidence="9" key="1">
    <citation type="submission" date="2015-09" db="EMBL/GenBank/DDBJ databases">
        <authorList>
            <person name="Bertelli C."/>
        </authorList>
    </citation>
    <scope>NUCLEOTIDE SEQUENCE [LARGE SCALE GENOMIC DNA]</scope>
    <source>
        <strain evidence="9">KNic</strain>
    </source>
</reference>
<dbReference type="PATRIC" id="fig|389348.3.peg.1852"/>
<protein>
    <recommendedName>
        <fullName evidence="7">ATP synthase subunit delta</fullName>
    </recommendedName>
    <alternativeName>
        <fullName evidence="7">ATP synthase F(1) sector subunit delta</fullName>
    </alternativeName>
    <alternativeName>
        <fullName evidence="7">F-type ATPase subunit delta</fullName>
        <shortName evidence="7">F-ATPase subunit delta</shortName>
    </alternativeName>
</protein>
<evidence type="ECO:0000256" key="1">
    <source>
        <dbReference type="ARBA" id="ARBA00004370"/>
    </source>
</evidence>
<dbReference type="KEGG" id="pnl:PNK_1652"/>
<gene>
    <name evidence="7 8" type="primary">atpH</name>
    <name evidence="8" type="ORF">PNK_1652</name>
</gene>
<dbReference type="STRING" id="389348.PNK_1652"/>
<proteinExistence type="inferred from homology"/>
<comment type="function">
    <text evidence="7">F(1)F(0) ATP synthase produces ATP from ADP in the presence of a proton or sodium gradient. F-type ATPases consist of two structural domains, F(1) containing the extramembraneous catalytic core and F(0) containing the membrane proton channel, linked together by a central stalk and a peripheral stalk. During catalysis, ATP synthesis in the catalytic domain of F(1) is coupled via a rotary mechanism of the central stalk subunits to proton translocation.</text>
</comment>
<dbReference type="FunCoup" id="A0A0U5JDS2">
    <property type="interactions" value="300"/>
</dbReference>
<dbReference type="NCBIfam" id="TIGR01145">
    <property type="entry name" value="ATP_synt_delta"/>
    <property type="match status" value="1"/>
</dbReference>
<comment type="similarity">
    <text evidence="7">Belongs to the ATPase delta chain family.</text>
</comment>
<keyword evidence="4 7" id="KW-0406">Ion transport</keyword>
<evidence type="ECO:0000313" key="8">
    <source>
        <dbReference type="EMBL" id="CUI17261.1"/>
    </source>
</evidence>
<evidence type="ECO:0000256" key="4">
    <source>
        <dbReference type="ARBA" id="ARBA00023065"/>
    </source>
</evidence>